<dbReference type="Gene3D" id="2.60.120.10">
    <property type="entry name" value="Jelly Rolls"/>
    <property type="match status" value="1"/>
</dbReference>
<sequence>MENKVLNIGENQLENRDYARNDSFPFRIGYEEITNYRGSTFGCHWHPEIEFTYILSGSMIYQVNNNQYLLKEGDAICANQNCLHSGTASPGLNCQYFAITFHPTLISGYRNSIFENKYLFELVTNEQLAFAYFNSNDHDSNNIISVLLELEKIYKEKIIGYELLIVSKLFELCFYLYQDVYRKLPNKPKNPHKNIMQIKSALNYIHVHYKEAIRLKDISNSCNLSNSSCCRLFKKIVHHTPLDYLLSYRIQKSIPYLLNEGLNITEVAISVGFSSSSYYSEIFKKYMNCSPTIYKYKIKNYKGNIN</sequence>
<dbReference type="InterPro" id="IPR009057">
    <property type="entry name" value="Homeodomain-like_sf"/>
</dbReference>
<dbReference type="InterPro" id="IPR003313">
    <property type="entry name" value="AraC-bd"/>
</dbReference>
<evidence type="ECO:0000313" key="5">
    <source>
        <dbReference type="EMBL" id="SEJ20865.1"/>
    </source>
</evidence>
<protein>
    <submittedName>
        <fullName evidence="5">Transcriptional regulator, AraC family</fullName>
    </submittedName>
</protein>
<evidence type="ECO:0000313" key="6">
    <source>
        <dbReference type="Proteomes" id="UP000199662"/>
    </source>
</evidence>
<dbReference type="Pfam" id="PF12833">
    <property type="entry name" value="HTH_18"/>
    <property type="match status" value="1"/>
</dbReference>
<dbReference type="SUPFAM" id="SSF46689">
    <property type="entry name" value="Homeodomain-like"/>
    <property type="match status" value="2"/>
</dbReference>
<evidence type="ECO:0000259" key="4">
    <source>
        <dbReference type="PROSITE" id="PS01124"/>
    </source>
</evidence>
<dbReference type="PANTHER" id="PTHR43280:SF28">
    <property type="entry name" value="HTH-TYPE TRANSCRIPTIONAL ACTIVATOR RHAS"/>
    <property type="match status" value="1"/>
</dbReference>
<evidence type="ECO:0000256" key="2">
    <source>
        <dbReference type="ARBA" id="ARBA00023125"/>
    </source>
</evidence>
<keyword evidence="2" id="KW-0238">DNA-binding</keyword>
<dbReference type="InterPro" id="IPR014710">
    <property type="entry name" value="RmlC-like_jellyroll"/>
</dbReference>
<dbReference type="Gene3D" id="1.10.10.60">
    <property type="entry name" value="Homeodomain-like"/>
    <property type="match status" value="2"/>
</dbReference>
<dbReference type="AlphaFoldDB" id="A0A1H6X8I5"/>
<dbReference type="Pfam" id="PF02311">
    <property type="entry name" value="AraC_binding"/>
    <property type="match status" value="1"/>
</dbReference>
<reference evidence="5 6" key="1">
    <citation type="submission" date="2016-10" db="EMBL/GenBank/DDBJ databases">
        <authorList>
            <person name="de Groot N.N."/>
        </authorList>
    </citation>
    <scope>NUCLEOTIDE SEQUENCE [LARGE SCALE GENOMIC DNA]</scope>
    <source>
        <strain evidence="5 6">DSM 2179</strain>
    </source>
</reference>
<proteinExistence type="predicted"/>
<organism evidence="5 6">
    <name type="scientific">Propionispira arboris</name>
    <dbReference type="NCBI Taxonomy" id="84035"/>
    <lineage>
        <taxon>Bacteria</taxon>
        <taxon>Bacillati</taxon>
        <taxon>Bacillota</taxon>
        <taxon>Negativicutes</taxon>
        <taxon>Selenomonadales</taxon>
        <taxon>Selenomonadaceae</taxon>
        <taxon>Propionispira</taxon>
    </lineage>
</organism>
<dbReference type="Proteomes" id="UP000199662">
    <property type="component" value="Unassembled WGS sequence"/>
</dbReference>
<dbReference type="InterPro" id="IPR020449">
    <property type="entry name" value="Tscrpt_reg_AraC-type_HTH"/>
</dbReference>
<dbReference type="InterPro" id="IPR037923">
    <property type="entry name" value="HTH-like"/>
</dbReference>
<keyword evidence="1" id="KW-0805">Transcription regulation</keyword>
<dbReference type="PROSITE" id="PS01124">
    <property type="entry name" value="HTH_ARAC_FAMILY_2"/>
    <property type="match status" value="1"/>
</dbReference>
<dbReference type="InterPro" id="IPR018060">
    <property type="entry name" value="HTH_AraC"/>
</dbReference>
<dbReference type="SMART" id="SM00342">
    <property type="entry name" value="HTH_ARAC"/>
    <property type="match status" value="1"/>
</dbReference>
<dbReference type="SUPFAM" id="SSF51215">
    <property type="entry name" value="Regulatory protein AraC"/>
    <property type="match status" value="1"/>
</dbReference>
<name>A0A1H6X8I5_9FIRM</name>
<dbReference type="PANTHER" id="PTHR43280">
    <property type="entry name" value="ARAC-FAMILY TRANSCRIPTIONAL REGULATOR"/>
    <property type="match status" value="1"/>
</dbReference>
<dbReference type="GO" id="GO:0043565">
    <property type="term" value="F:sequence-specific DNA binding"/>
    <property type="evidence" value="ECO:0007669"/>
    <property type="project" value="InterPro"/>
</dbReference>
<gene>
    <name evidence="5" type="ORF">SAMN05660742_104162</name>
</gene>
<dbReference type="GO" id="GO:0003700">
    <property type="term" value="F:DNA-binding transcription factor activity"/>
    <property type="evidence" value="ECO:0007669"/>
    <property type="project" value="InterPro"/>
</dbReference>
<keyword evidence="3" id="KW-0804">Transcription</keyword>
<keyword evidence="6" id="KW-1185">Reference proteome</keyword>
<feature type="domain" description="HTH araC/xylS-type" evidence="4">
    <location>
        <begin position="199"/>
        <end position="297"/>
    </location>
</feature>
<dbReference type="EMBL" id="FNZK01000004">
    <property type="protein sequence ID" value="SEJ20865.1"/>
    <property type="molecule type" value="Genomic_DNA"/>
</dbReference>
<dbReference type="STRING" id="84035.SAMN05660742_104162"/>
<accession>A0A1H6X8I5</accession>
<evidence type="ECO:0000256" key="3">
    <source>
        <dbReference type="ARBA" id="ARBA00023163"/>
    </source>
</evidence>
<dbReference type="InterPro" id="IPR018062">
    <property type="entry name" value="HTH_AraC-typ_CS"/>
</dbReference>
<dbReference type="RefSeq" id="WP_091829986.1">
    <property type="nucleotide sequence ID" value="NZ_FNZK01000004.1"/>
</dbReference>
<dbReference type="PROSITE" id="PS00041">
    <property type="entry name" value="HTH_ARAC_FAMILY_1"/>
    <property type="match status" value="1"/>
</dbReference>
<dbReference type="CDD" id="cd02208">
    <property type="entry name" value="cupin_RmlC-like"/>
    <property type="match status" value="1"/>
</dbReference>
<dbReference type="PRINTS" id="PR00032">
    <property type="entry name" value="HTHARAC"/>
</dbReference>
<evidence type="ECO:0000256" key="1">
    <source>
        <dbReference type="ARBA" id="ARBA00023015"/>
    </source>
</evidence>